<feature type="region of interest" description="Disordered" evidence="1">
    <location>
        <begin position="1"/>
        <end position="41"/>
    </location>
</feature>
<organism evidence="2">
    <name type="scientific">Ailuropoda melanoleuca</name>
    <name type="common">Giant panda</name>
    <dbReference type="NCBI Taxonomy" id="9646"/>
    <lineage>
        <taxon>Eukaryota</taxon>
        <taxon>Metazoa</taxon>
        <taxon>Chordata</taxon>
        <taxon>Craniata</taxon>
        <taxon>Vertebrata</taxon>
        <taxon>Euteleostomi</taxon>
        <taxon>Mammalia</taxon>
        <taxon>Eutheria</taxon>
        <taxon>Laurasiatheria</taxon>
        <taxon>Carnivora</taxon>
        <taxon>Caniformia</taxon>
        <taxon>Ursidae</taxon>
        <taxon>Ailuropoda</taxon>
    </lineage>
</organism>
<sequence>MRLPEQPGEGKPENEEKGGRGAPGGGQEPARSQAPDFPTWQ</sequence>
<feature type="non-terminal residue" evidence="2">
    <location>
        <position position="41"/>
    </location>
</feature>
<accession>D2I7W6</accession>
<proteinExistence type="predicted"/>
<reference evidence="2" key="1">
    <citation type="journal article" date="2010" name="Nature">
        <title>The sequence and de novo assembly of the giant panda genome.</title>
        <authorList>
            <person name="Li R."/>
            <person name="Fan W."/>
            <person name="Tian G."/>
            <person name="Zhu H."/>
            <person name="He L."/>
            <person name="Cai J."/>
            <person name="Huang Q."/>
            <person name="Cai Q."/>
            <person name="Li B."/>
            <person name="Bai Y."/>
            <person name="Zhang Z."/>
            <person name="Zhang Y."/>
            <person name="Wang W."/>
            <person name="Li J."/>
            <person name="Wei F."/>
            <person name="Li H."/>
            <person name="Jian M."/>
            <person name="Li J."/>
            <person name="Zhang Z."/>
            <person name="Nielsen R."/>
            <person name="Li D."/>
            <person name="Gu W."/>
            <person name="Yang Z."/>
            <person name="Xuan Z."/>
            <person name="Ryder O.A."/>
            <person name="Leung F.C."/>
            <person name="Zhou Y."/>
            <person name="Cao J."/>
            <person name="Sun X."/>
            <person name="Fu Y."/>
            <person name="Fang X."/>
            <person name="Guo X."/>
            <person name="Wang B."/>
            <person name="Hou R."/>
            <person name="Shen F."/>
            <person name="Mu B."/>
            <person name="Ni P."/>
            <person name="Lin R."/>
            <person name="Qian W."/>
            <person name="Wang G."/>
            <person name="Yu C."/>
            <person name="Nie W."/>
            <person name="Wang J."/>
            <person name="Wu Z."/>
            <person name="Liang H."/>
            <person name="Min J."/>
            <person name="Wu Q."/>
            <person name="Cheng S."/>
            <person name="Ruan J."/>
            <person name="Wang M."/>
            <person name="Shi Z."/>
            <person name="Wen M."/>
            <person name="Liu B."/>
            <person name="Ren X."/>
            <person name="Zheng H."/>
            <person name="Dong D."/>
            <person name="Cook K."/>
            <person name="Shan G."/>
            <person name="Zhang H."/>
            <person name="Kosiol C."/>
            <person name="Xie X."/>
            <person name="Lu Z."/>
            <person name="Zheng H."/>
            <person name="Li Y."/>
            <person name="Steiner C.C."/>
            <person name="Lam T.T."/>
            <person name="Lin S."/>
            <person name="Zhang Q."/>
            <person name="Li G."/>
            <person name="Tian J."/>
            <person name="Gong T."/>
            <person name="Liu H."/>
            <person name="Zhang D."/>
            <person name="Fang L."/>
            <person name="Ye C."/>
            <person name="Zhang J."/>
            <person name="Hu W."/>
            <person name="Xu A."/>
            <person name="Ren Y."/>
            <person name="Zhang G."/>
            <person name="Bruford M.W."/>
            <person name="Li Q."/>
            <person name="Ma L."/>
            <person name="Guo Y."/>
            <person name="An N."/>
            <person name="Hu Y."/>
            <person name="Zheng Y."/>
            <person name="Shi Y."/>
            <person name="Li Z."/>
            <person name="Liu Q."/>
            <person name="Chen Y."/>
            <person name="Zhao J."/>
            <person name="Qu N."/>
            <person name="Zhao S."/>
            <person name="Tian F."/>
            <person name="Wang X."/>
            <person name="Wang H."/>
            <person name="Xu L."/>
            <person name="Liu X."/>
            <person name="Vinar T."/>
            <person name="Wang Y."/>
            <person name="Lam T.W."/>
            <person name="Yiu S.M."/>
            <person name="Liu S."/>
            <person name="Zhang H."/>
            <person name="Li D."/>
            <person name="Huang Y."/>
            <person name="Wang X."/>
            <person name="Yang G."/>
            <person name="Jiang Z."/>
            <person name="Wang J."/>
            <person name="Qin N."/>
            <person name="Li L."/>
            <person name="Li J."/>
            <person name="Bolund L."/>
            <person name="Kristiansen K."/>
            <person name="Wong G.K."/>
            <person name="Olson M."/>
            <person name="Zhang X."/>
            <person name="Li S."/>
            <person name="Yang H."/>
            <person name="Wang J."/>
            <person name="Wang J."/>
        </authorList>
    </citation>
    <scope>NUCLEOTIDE SEQUENCE [LARGE SCALE GENOMIC DNA]</scope>
</reference>
<feature type="compositionally biased region" description="Basic and acidic residues" evidence="1">
    <location>
        <begin position="8"/>
        <end position="19"/>
    </location>
</feature>
<dbReference type="AlphaFoldDB" id="D2I7W6"/>
<dbReference type="InParanoid" id="D2I7W6"/>
<dbReference type="EMBL" id="GL195638">
    <property type="protein sequence ID" value="EFB26569.1"/>
    <property type="molecule type" value="Genomic_DNA"/>
</dbReference>
<evidence type="ECO:0000256" key="1">
    <source>
        <dbReference type="SAM" id="MobiDB-lite"/>
    </source>
</evidence>
<evidence type="ECO:0000313" key="2">
    <source>
        <dbReference type="EMBL" id="EFB26569.1"/>
    </source>
</evidence>
<protein>
    <submittedName>
        <fullName evidence="2">Uncharacterized protein</fullName>
    </submittedName>
</protein>
<gene>
    <name evidence="2" type="ORF">PANDA_022095</name>
</gene>
<name>D2I7W6_AILME</name>